<dbReference type="GO" id="GO:1902495">
    <property type="term" value="C:transmembrane transporter complex"/>
    <property type="evidence" value="ECO:0007669"/>
    <property type="project" value="UniProtKB-ARBA"/>
</dbReference>
<evidence type="ECO:0000256" key="3">
    <source>
        <dbReference type="ARBA" id="ARBA00022840"/>
    </source>
</evidence>
<dbReference type="GO" id="GO:0005886">
    <property type="term" value="C:plasma membrane"/>
    <property type="evidence" value="ECO:0007669"/>
    <property type="project" value="TreeGrafter"/>
</dbReference>
<organism evidence="6 7">
    <name type="scientific">Stagnimonas aquatica</name>
    <dbReference type="NCBI Taxonomy" id="2689987"/>
    <lineage>
        <taxon>Bacteria</taxon>
        <taxon>Pseudomonadati</taxon>
        <taxon>Pseudomonadota</taxon>
        <taxon>Gammaproteobacteria</taxon>
        <taxon>Nevskiales</taxon>
        <taxon>Nevskiaceae</taxon>
        <taxon>Stagnimonas</taxon>
    </lineage>
</organism>
<gene>
    <name evidence="6" type="ORF">ED208_01025</name>
</gene>
<evidence type="ECO:0000313" key="6">
    <source>
        <dbReference type="EMBL" id="ROH93146.1"/>
    </source>
</evidence>
<dbReference type="InterPro" id="IPR015854">
    <property type="entry name" value="ABC_transpr_LolD-like"/>
</dbReference>
<dbReference type="EMBL" id="RJVO01000001">
    <property type="protein sequence ID" value="ROH93146.1"/>
    <property type="molecule type" value="Genomic_DNA"/>
</dbReference>
<dbReference type="InterPro" id="IPR027417">
    <property type="entry name" value="P-loop_NTPase"/>
</dbReference>
<protein>
    <submittedName>
        <fullName evidence="6">ABC transporter ATP-binding protein</fullName>
    </submittedName>
</protein>
<evidence type="ECO:0000256" key="4">
    <source>
        <dbReference type="ARBA" id="ARBA00038388"/>
    </source>
</evidence>
<name>A0A3N0VK58_9GAMM</name>
<dbReference type="InterPro" id="IPR017871">
    <property type="entry name" value="ABC_transporter-like_CS"/>
</dbReference>
<evidence type="ECO:0000256" key="2">
    <source>
        <dbReference type="ARBA" id="ARBA00022741"/>
    </source>
</evidence>
<dbReference type="SMART" id="SM00382">
    <property type="entry name" value="AAA"/>
    <property type="match status" value="1"/>
</dbReference>
<evidence type="ECO:0000256" key="1">
    <source>
        <dbReference type="ARBA" id="ARBA00022448"/>
    </source>
</evidence>
<comment type="similarity">
    <text evidence="4">Belongs to the ABC transporter superfamily. Macrolide exporter (TC 3.A.1.122) family.</text>
</comment>
<reference evidence="6 7" key="1">
    <citation type="submission" date="2018-10" db="EMBL/GenBank/DDBJ databases">
        <authorList>
            <person name="Chen W.-M."/>
        </authorList>
    </citation>
    <scope>NUCLEOTIDE SEQUENCE [LARGE SCALE GENOMIC DNA]</scope>
    <source>
        <strain evidence="6 7">THS-13</strain>
    </source>
</reference>
<keyword evidence="3 6" id="KW-0067">ATP-binding</keyword>
<dbReference type="RefSeq" id="WP_123209998.1">
    <property type="nucleotide sequence ID" value="NZ_RJVO01000001.1"/>
</dbReference>
<dbReference type="FunFam" id="3.40.50.300:FF:000032">
    <property type="entry name" value="Export ABC transporter ATP-binding protein"/>
    <property type="match status" value="1"/>
</dbReference>
<accession>A0A3N0VK58</accession>
<feature type="domain" description="ABC transporter" evidence="5">
    <location>
        <begin position="5"/>
        <end position="224"/>
    </location>
</feature>
<proteinExistence type="inferred from homology"/>
<sequence>MTSAIEAKGLVKRVTSGEGAEPLTILSGLELQIQAGESVAIVGSSGSGKTTLLSLLAGLDTPSAGSIRLDGETLEDKSEDARAALRAGRVGFVFQSFQLLAGFTALENVMLPAELAGRRDARERAVAALESVGLGARLSHYPQQLSGGEQQRVALARAFAAEPKILFADEPTGNLDTATGARIIDLLFALNRERGATLVLVTHDAQLAARCGRTLRLREGRLDG</sequence>
<evidence type="ECO:0000313" key="7">
    <source>
        <dbReference type="Proteomes" id="UP000282106"/>
    </source>
</evidence>
<keyword evidence="7" id="KW-1185">Reference proteome</keyword>
<dbReference type="PROSITE" id="PS50893">
    <property type="entry name" value="ABC_TRANSPORTER_2"/>
    <property type="match status" value="1"/>
</dbReference>
<evidence type="ECO:0000259" key="5">
    <source>
        <dbReference type="PROSITE" id="PS50893"/>
    </source>
</evidence>
<dbReference type="PROSITE" id="PS00211">
    <property type="entry name" value="ABC_TRANSPORTER_1"/>
    <property type="match status" value="1"/>
</dbReference>
<dbReference type="Gene3D" id="3.40.50.300">
    <property type="entry name" value="P-loop containing nucleotide triphosphate hydrolases"/>
    <property type="match status" value="1"/>
</dbReference>
<dbReference type="GO" id="GO:0022857">
    <property type="term" value="F:transmembrane transporter activity"/>
    <property type="evidence" value="ECO:0007669"/>
    <property type="project" value="UniProtKB-ARBA"/>
</dbReference>
<dbReference type="PANTHER" id="PTHR24220:SF689">
    <property type="entry name" value="LIPOPROTEIN-RELEASING SYSTEM ATP-BINDING PROTEIN LOLD"/>
    <property type="match status" value="1"/>
</dbReference>
<keyword evidence="2" id="KW-0547">Nucleotide-binding</keyword>
<dbReference type="FunCoup" id="A0A3N0VK58">
    <property type="interactions" value="126"/>
</dbReference>
<dbReference type="GO" id="GO:0005524">
    <property type="term" value="F:ATP binding"/>
    <property type="evidence" value="ECO:0007669"/>
    <property type="project" value="UniProtKB-KW"/>
</dbReference>
<dbReference type="SUPFAM" id="SSF52540">
    <property type="entry name" value="P-loop containing nucleoside triphosphate hydrolases"/>
    <property type="match status" value="1"/>
</dbReference>
<dbReference type="Pfam" id="PF00005">
    <property type="entry name" value="ABC_tran"/>
    <property type="match status" value="1"/>
</dbReference>
<comment type="caution">
    <text evidence="6">The sequence shown here is derived from an EMBL/GenBank/DDBJ whole genome shotgun (WGS) entry which is preliminary data.</text>
</comment>
<dbReference type="Proteomes" id="UP000282106">
    <property type="component" value="Unassembled WGS sequence"/>
</dbReference>
<dbReference type="InterPro" id="IPR003439">
    <property type="entry name" value="ABC_transporter-like_ATP-bd"/>
</dbReference>
<dbReference type="InterPro" id="IPR017911">
    <property type="entry name" value="MacB-like_ATP-bd"/>
</dbReference>
<dbReference type="InParanoid" id="A0A3N0VK58"/>
<dbReference type="PANTHER" id="PTHR24220">
    <property type="entry name" value="IMPORT ATP-BINDING PROTEIN"/>
    <property type="match status" value="1"/>
</dbReference>
<dbReference type="GO" id="GO:0016887">
    <property type="term" value="F:ATP hydrolysis activity"/>
    <property type="evidence" value="ECO:0007669"/>
    <property type="project" value="InterPro"/>
</dbReference>
<dbReference type="InterPro" id="IPR003593">
    <property type="entry name" value="AAA+_ATPase"/>
</dbReference>
<dbReference type="CDD" id="cd03255">
    <property type="entry name" value="ABC_MJ0796_LolCDE_FtsE"/>
    <property type="match status" value="1"/>
</dbReference>
<keyword evidence="1" id="KW-0813">Transport</keyword>
<dbReference type="AlphaFoldDB" id="A0A3N0VK58"/>